<dbReference type="EMBL" id="BSSV01000001">
    <property type="protein sequence ID" value="GLX84192.1"/>
    <property type="molecule type" value="Genomic_DNA"/>
</dbReference>
<evidence type="ECO:0000256" key="1">
    <source>
        <dbReference type="SAM" id="SignalP"/>
    </source>
</evidence>
<accession>A0ABQ6H7T4</accession>
<dbReference type="Gene3D" id="2.60.120.260">
    <property type="entry name" value="Galactose-binding domain-like"/>
    <property type="match status" value="1"/>
</dbReference>
<keyword evidence="4" id="KW-1185">Reference proteome</keyword>
<dbReference type="RefSeq" id="WP_284295736.1">
    <property type="nucleotide sequence ID" value="NZ_BSSV01000001.1"/>
</dbReference>
<dbReference type="InterPro" id="IPR013424">
    <property type="entry name" value="Ice-binding_C"/>
</dbReference>
<reference evidence="3 4" key="1">
    <citation type="submission" date="2023-03" db="EMBL/GenBank/DDBJ databases">
        <title>Thalassotalea loyana LMG 22536T draft genome sequence.</title>
        <authorList>
            <person name="Sawabe T."/>
        </authorList>
    </citation>
    <scope>NUCLEOTIDE SEQUENCE [LARGE SCALE GENOMIC DNA]</scope>
    <source>
        <strain evidence="3 4">LMG 22536</strain>
    </source>
</reference>
<organism evidence="3 4">
    <name type="scientific">Thalassotalea loyana</name>
    <dbReference type="NCBI Taxonomy" id="280483"/>
    <lineage>
        <taxon>Bacteria</taxon>
        <taxon>Pseudomonadati</taxon>
        <taxon>Pseudomonadota</taxon>
        <taxon>Gammaproteobacteria</taxon>
        <taxon>Alteromonadales</taxon>
        <taxon>Colwelliaceae</taxon>
        <taxon>Thalassotalea</taxon>
    </lineage>
</organism>
<dbReference type="NCBIfam" id="TIGR02595">
    <property type="entry name" value="PEP_CTERM"/>
    <property type="match status" value="1"/>
</dbReference>
<evidence type="ECO:0000313" key="4">
    <source>
        <dbReference type="Proteomes" id="UP001157134"/>
    </source>
</evidence>
<gene>
    <name evidence="3" type="ORF">tloyanaT_04440</name>
</gene>
<keyword evidence="1" id="KW-0732">Signal</keyword>
<comment type="caution">
    <text evidence="3">The sequence shown here is derived from an EMBL/GenBank/DDBJ whole genome shotgun (WGS) entry which is preliminary data.</text>
</comment>
<sequence length="225" mass="24676">MKNKFLKGLVTSFALAFTGSANAGLIEYVVNGDFETGNTTGWTVINSGTTWNINDGSYDPCGPALPMSPISGSYDLVSAQCGPSTASFYQDLVLSSNFDSILLSWDDRIRNHHSSFNDSSQEFKVRLYDSNLSLINEIFSTNPNDALTQIGPNNRAFDVTNILTGYAGQQVRLEFWQNTQLFHFEVNLDNISLTSTTTDVPEPSTLAIFALGLMGLASRKFKKQA</sequence>
<feature type="chain" id="PRO_5045990856" description="Ice-binding protein C-terminal domain-containing protein" evidence="1">
    <location>
        <begin position="24"/>
        <end position="225"/>
    </location>
</feature>
<dbReference type="Pfam" id="PF07589">
    <property type="entry name" value="PEP-CTERM"/>
    <property type="match status" value="1"/>
</dbReference>
<evidence type="ECO:0000259" key="2">
    <source>
        <dbReference type="Pfam" id="PF07589"/>
    </source>
</evidence>
<dbReference type="Proteomes" id="UP001157134">
    <property type="component" value="Unassembled WGS sequence"/>
</dbReference>
<protein>
    <recommendedName>
        <fullName evidence="2">Ice-binding protein C-terminal domain-containing protein</fullName>
    </recommendedName>
</protein>
<feature type="domain" description="Ice-binding protein C-terminal" evidence="2">
    <location>
        <begin position="199"/>
        <end position="219"/>
    </location>
</feature>
<proteinExistence type="predicted"/>
<name>A0ABQ6H7T4_9GAMM</name>
<evidence type="ECO:0000313" key="3">
    <source>
        <dbReference type="EMBL" id="GLX84192.1"/>
    </source>
</evidence>
<feature type="signal peptide" evidence="1">
    <location>
        <begin position="1"/>
        <end position="23"/>
    </location>
</feature>